<dbReference type="RefSeq" id="WP_246347555.1">
    <property type="nucleotide sequence ID" value="NZ_BAAAFF010000001.1"/>
</dbReference>
<accession>A0A7W8HZC6</accession>
<name>A0A7W8HZC6_9CAUL</name>
<feature type="chain" id="PRO_5030853554" description="TonB C-terminal domain-containing protein" evidence="1">
    <location>
        <begin position="20"/>
        <end position="256"/>
    </location>
</feature>
<comment type="caution">
    <text evidence="2">The sequence shown here is derived from an EMBL/GenBank/DDBJ whole genome shotgun (WGS) entry which is preliminary data.</text>
</comment>
<dbReference type="AlphaFoldDB" id="A0A7W8HZC6"/>
<organism evidence="2 3">
    <name type="scientific">Brevundimonas basaltis</name>
    <dbReference type="NCBI Taxonomy" id="472166"/>
    <lineage>
        <taxon>Bacteria</taxon>
        <taxon>Pseudomonadati</taxon>
        <taxon>Pseudomonadota</taxon>
        <taxon>Alphaproteobacteria</taxon>
        <taxon>Caulobacterales</taxon>
        <taxon>Caulobacteraceae</taxon>
        <taxon>Brevundimonas</taxon>
    </lineage>
</organism>
<proteinExistence type="predicted"/>
<evidence type="ECO:0000313" key="2">
    <source>
        <dbReference type="EMBL" id="MBB5292699.1"/>
    </source>
</evidence>
<keyword evidence="1" id="KW-0732">Signal</keyword>
<dbReference type="EMBL" id="JACHFZ010000004">
    <property type="protein sequence ID" value="MBB5292699.1"/>
    <property type="molecule type" value="Genomic_DNA"/>
</dbReference>
<sequence length="256" mass="27432">MRDVVIAAVLAMISAPALAQDTGDDWDYGEDSARKLSIAAVSFENFGVAVRCMDGNLSVVLSGLPVATGTRKVRYRMGDGEESDGEWISGRDSSSAFTVWPRFVAAGMSRGGRLALSVPDGDGTRQYAVDLPASGASISRVFRNCGHDLEAAIADTAPSREDLGGLVWRRTPEPDFPSRASYDVGLAGITCRVRDNGRLRDCRVESEFPEGSGFGRAATYGAHRTGQVALVDGSTGDMAGRRVSFMVRYQALNWHD</sequence>
<keyword evidence="3" id="KW-1185">Reference proteome</keyword>
<evidence type="ECO:0000256" key="1">
    <source>
        <dbReference type="SAM" id="SignalP"/>
    </source>
</evidence>
<gene>
    <name evidence="2" type="ORF">HNQ67_002223</name>
</gene>
<evidence type="ECO:0000313" key="3">
    <source>
        <dbReference type="Proteomes" id="UP000566663"/>
    </source>
</evidence>
<dbReference type="Proteomes" id="UP000566663">
    <property type="component" value="Unassembled WGS sequence"/>
</dbReference>
<protein>
    <recommendedName>
        <fullName evidence="4">TonB C-terminal domain-containing protein</fullName>
    </recommendedName>
</protein>
<evidence type="ECO:0008006" key="4">
    <source>
        <dbReference type="Google" id="ProtNLM"/>
    </source>
</evidence>
<reference evidence="2 3" key="1">
    <citation type="submission" date="2020-08" db="EMBL/GenBank/DDBJ databases">
        <title>Genomic Encyclopedia of Type Strains, Phase IV (KMG-IV): sequencing the most valuable type-strain genomes for metagenomic binning, comparative biology and taxonomic classification.</title>
        <authorList>
            <person name="Goeker M."/>
        </authorList>
    </citation>
    <scope>NUCLEOTIDE SEQUENCE [LARGE SCALE GENOMIC DNA]</scope>
    <source>
        <strain evidence="2 3">DSM 25335</strain>
    </source>
</reference>
<feature type="signal peptide" evidence="1">
    <location>
        <begin position="1"/>
        <end position="19"/>
    </location>
</feature>